<protein>
    <submittedName>
        <fullName evidence="3">Putative argonaute-like protein</fullName>
    </submittedName>
</protein>
<dbReference type="VEuPathDB" id="TriTrypDB:TcIL3000_10_9150"/>
<proteinExistence type="predicted"/>
<organism evidence="3">
    <name type="scientific">Trypanosoma congolense (strain IL3000)</name>
    <dbReference type="NCBI Taxonomy" id="1068625"/>
    <lineage>
        <taxon>Eukaryota</taxon>
        <taxon>Discoba</taxon>
        <taxon>Euglenozoa</taxon>
        <taxon>Kinetoplastea</taxon>
        <taxon>Metakinetoplastina</taxon>
        <taxon>Trypanosomatida</taxon>
        <taxon>Trypanosomatidae</taxon>
        <taxon>Trypanosoma</taxon>
        <taxon>Nannomonas</taxon>
    </lineage>
</organism>
<dbReference type="SUPFAM" id="SSF101690">
    <property type="entry name" value="PAZ domain"/>
    <property type="match status" value="1"/>
</dbReference>
<sequence length="895" mass="99703">MRGDNRRGGGGRGDGGRGGYRGGGDGRGDGGRGGYRGGGGGRGDGGRGGYRGGGGRGGGRGGGFVMDESYRANQIREKEAITYFSKKSTYENQLTAWTNAVPLKVEAGKKVFVYPLSIEMRDGAPDLRDTLKLSASKELLMKMRKSVGGAESFNFGFCVLTGSSILSNERLPAEDFEHEFFVSKRKGRGEGTKYRYVLRLQQAKHISLNTRDNIMELNSVIGAAVQQCYEEKIGSKYVDLKNGRRSATGSMNIFEAISVNAFSSRVNGKERDLLRLDTSFTVTSSQNCLTALEDEKRRARGPLRRALLERFVKKKVYSAVSESKAFLYKITDITDKKACEPAGLQKNPAQTYVEYFRERYGLNIDPNQVLFKCRAIPGRKEVLVPPEVLREMSISDHDKRYVAQICSIFPNDRVDRLRKILDRLVRHDGGKVLNFLEAYGMTIETEFISIKGRVLNPVEVLIPKGDGFRIVHTMGENSQQGFVRDLRDLRHPGSRLPVDVIIFDETRNRQSNLVVENVKRHLEAMNAPLNFGQSTLVRGLGEVKVGGGRNVVGLTFFQRQEKEAYNDWKTLWSKKGVLSQVVVKDLAGDREAPIVMAVAQQISAKTGRLNWVIDVGKSCPSLLKNDDGGILIIAADVGRDQQSFSTATSTVRQDLYAVAFVAFYAKGTQWSTYCNHYQVDGRKETVYAEGSSEEQSTKAEGKLAPSEVISTKIGEFLQDARRHFKEKALKISSYLILRGCASEGELIEARKNDAEVLGRALEGSKWAIVAAQRYQHSRFSAQFSQGDREFCNVPRGFVTEDAVDKKFGESFFLTGANCTLGHARSTLYVVFRRNKFEMRELQALVYGMCYMYPNKTDALPIPLPLKCASEYGRKYSSLRTVKTLASELRPTMHYL</sequence>
<feature type="domain" description="PAZ" evidence="2">
    <location>
        <begin position="290"/>
        <end position="393"/>
    </location>
</feature>
<dbReference type="Pfam" id="PF02170">
    <property type="entry name" value="PAZ"/>
    <property type="match status" value="1"/>
</dbReference>
<dbReference type="GO" id="GO:0003723">
    <property type="term" value="F:RNA binding"/>
    <property type="evidence" value="ECO:0007669"/>
    <property type="project" value="InterPro"/>
</dbReference>
<accession>G0UXM0</accession>
<dbReference type="SMART" id="SM00950">
    <property type="entry name" value="Piwi"/>
    <property type="match status" value="1"/>
</dbReference>
<feature type="region of interest" description="Disordered" evidence="1">
    <location>
        <begin position="1"/>
        <end position="63"/>
    </location>
</feature>
<feature type="compositionally biased region" description="Gly residues" evidence="1">
    <location>
        <begin position="31"/>
        <end position="63"/>
    </location>
</feature>
<evidence type="ECO:0000313" key="3">
    <source>
        <dbReference type="EMBL" id="CCC94137.1"/>
    </source>
</evidence>
<dbReference type="Gene3D" id="3.30.420.10">
    <property type="entry name" value="Ribonuclease H-like superfamily/Ribonuclease H"/>
    <property type="match status" value="1"/>
</dbReference>
<dbReference type="EMBL" id="HE575323">
    <property type="protein sequence ID" value="CCC94137.1"/>
    <property type="molecule type" value="Genomic_DNA"/>
</dbReference>
<dbReference type="InterPro" id="IPR003100">
    <property type="entry name" value="PAZ_dom"/>
</dbReference>
<dbReference type="SMART" id="SM00949">
    <property type="entry name" value="PAZ"/>
    <property type="match status" value="1"/>
</dbReference>
<dbReference type="InterPro" id="IPR003165">
    <property type="entry name" value="Piwi"/>
</dbReference>
<dbReference type="SUPFAM" id="SSF53098">
    <property type="entry name" value="Ribonuclease H-like"/>
    <property type="match status" value="1"/>
</dbReference>
<evidence type="ECO:0000259" key="2">
    <source>
        <dbReference type="PROSITE" id="PS50821"/>
    </source>
</evidence>
<dbReference type="InterPro" id="IPR036397">
    <property type="entry name" value="RNaseH_sf"/>
</dbReference>
<name>G0UXM0_TRYCI</name>
<dbReference type="AlphaFoldDB" id="G0UXM0"/>
<feature type="compositionally biased region" description="Gly residues" evidence="1">
    <location>
        <begin position="8"/>
        <end position="23"/>
    </location>
</feature>
<dbReference type="InterPro" id="IPR012337">
    <property type="entry name" value="RNaseH-like_sf"/>
</dbReference>
<reference evidence="3" key="1">
    <citation type="journal article" date="2012" name="Proc. Natl. Acad. Sci. U.S.A.">
        <title>Antigenic diversity is generated by distinct evolutionary mechanisms in African trypanosome species.</title>
        <authorList>
            <person name="Jackson A.P."/>
            <person name="Berry A."/>
            <person name="Aslett M."/>
            <person name="Allison H.C."/>
            <person name="Burton P."/>
            <person name="Vavrova-Anderson J."/>
            <person name="Brown R."/>
            <person name="Browne H."/>
            <person name="Corton N."/>
            <person name="Hauser H."/>
            <person name="Gamble J."/>
            <person name="Gilderthorp R."/>
            <person name="Marcello L."/>
            <person name="McQuillan J."/>
            <person name="Otto T.D."/>
            <person name="Quail M.A."/>
            <person name="Sanders M.J."/>
            <person name="van Tonder A."/>
            <person name="Ginger M.L."/>
            <person name="Field M.C."/>
            <person name="Barry J.D."/>
            <person name="Hertz-Fowler C."/>
            <person name="Berriman M."/>
        </authorList>
    </citation>
    <scope>NUCLEOTIDE SEQUENCE</scope>
    <source>
        <strain evidence="3">IL3000</strain>
    </source>
</reference>
<dbReference type="Pfam" id="PF02171">
    <property type="entry name" value="Piwi"/>
    <property type="match status" value="1"/>
</dbReference>
<evidence type="ECO:0000256" key="1">
    <source>
        <dbReference type="SAM" id="MobiDB-lite"/>
    </source>
</evidence>
<gene>
    <name evidence="3" type="ORF">TCIL3000_10_9150</name>
</gene>
<dbReference type="PROSITE" id="PS50821">
    <property type="entry name" value="PAZ"/>
    <property type="match status" value="1"/>
</dbReference>
<dbReference type="PANTHER" id="PTHR22891">
    <property type="entry name" value="EUKARYOTIC TRANSLATION INITIATION FACTOR 2C"/>
    <property type="match status" value="1"/>
</dbReference>
<dbReference type="InterPro" id="IPR036085">
    <property type="entry name" value="PAZ_dom_sf"/>
</dbReference>
<dbReference type="Gene3D" id="2.170.260.10">
    <property type="entry name" value="paz domain"/>
    <property type="match status" value="1"/>
</dbReference>